<dbReference type="CDD" id="cd12108">
    <property type="entry name" value="Hr-like"/>
    <property type="match status" value="1"/>
</dbReference>
<comment type="caution">
    <text evidence="2">The sequence shown here is derived from an EMBL/GenBank/DDBJ whole genome shotgun (WGS) entry which is preliminary data.</text>
</comment>
<dbReference type="RefSeq" id="WP_131898047.1">
    <property type="nucleotide sequence ID" value="NZ_SMKZ01000033.1"/>
</dbReference>
<dbReference type="Gene3D" id="1.20.120.520">
    <property type="entry name" value="nmb1532 protein domain like"/>
    <property type="match status" value="1"/>
</dbReference>
<evidence type="ECO:0000313" key="2">
    <source>
        <dbReference type="EMBL" id="TDE03077.1"/>
    </source>
</evidence>
<dbReference type="PANTHER" id="PTHR38048">
    <property type="entry name" value="EXPRESSED PROTEIN"/>
    <property type="match status" value="1"/>
</dbReference>
<dbReference type="PANTHER" id="PTHR38048:SF2">
    <property type="entry name" value="HEMERYTHRIN-LIKE DOMAIN-CONTAINING PROTEIN"/>
    <property type="match status" value="1"/>
</dbReference>
<protein>
    <submittedName>
        <fullName evidence="2">Hemerythrin domain-containing protein</fullName>
    </submittedName>
</protein>
<reference evidence="2 3" key="1">
    <citation type="submission" date="2019-03" db="EMBL/GenBank/DDBJ databases">
        <title>Draft genome sequences of novel Actinobacteria.</title>
        <authorList>
            <person name="Sahin N."/>
            <person name="Ay H."/>
            <person name="Saygin H."/>
        </authorList>
    </citation>
    <scope>NUCLEOTIDE SEQUENCE [LARGE SCALE GENOMIC DNA]</scope>
    <source>
        <strain evidence="2 3">5K138</strain>
    </source>
</reference>
<dbReference type="InParanoid" id="A0A4R5CTX0"/>
<dbReference type="InterPro" id="IPR053206">
    <property type="entry name" value="Dimeric_xanthone_biosynth"/>
</dbReference>
<name>A0A4R5CTX0_9ACTN</name>
<gene>
    <name evidence="2" type="ORF">E1269_20680</name>
</gene>
<dbReference type="Pfam" id="PF01814">
    <property type="entry name" value="Hemerythrin"/>
    <property type="match status" value="1"/>
</dbReference>
<evidence type="ECO:0000259" key="1">
    <source>
        <dbReference type="Pfam" id="PF01814"/>
    </source>
</evidence>
<dbReference type="OrthoDB" id="5197650at2"/>
<accession>A0A4R5CTX0</accession>
<organism evidence="2 3">
    <name type="scientific">Jiangella asiatica</name>
    <dbReference type="NCBI Taxonomy" id="2530372"/>
    <lineage>
        <taxon>Bacteria</taxon>
        <taxon>Bacillati</taxon>
        <taxon>Actinomycetota</taxon>
        <taxon>Actinomycetes</taxon>
        <taxon>Jiangellales</taxon>
        <taxon>Jiangellaceae</taxon>
        <taxon>Jiangella</taxon>
    </lineage>
</organism>
<feature type="domain" description="Hemerythrin-like" evidence="1">
    <location>
        <begin position="21"/>
        <end position="149"/>
    </location>
</feature>
<evidence type="ECO:0000313" key="3">
    <source>
        <dbReference type="Proteomes" id="UP000294739"/>
    </source>
</evidence>
<dbReference type="Proteomes" id="UP000294739">
    <property type="component" value="Unassembled WGS sequence"/>
</dbReference>
<sequence>MTATDDTRGTGGAAAREMPLIHRIFRHEFRLLRQLVTDASPSDTIQVGAIADHLAFMLDGLHIHHTTEDDHVWPLVQERAGIDAPMATRMEQQHRAIDTAVTRMRGAARAWSSAPTAAAAATLASRLDEFLEVVENHLDEEERDVVPLIDRHLTKSEWEEVGKRGFEKFTPSQRWIALGQMLEVATPDEAAMMFNTLPLPARILWPLVGRRAYRHYMKPIRGNG</sequence>
<proteinExistence type="predicted"/>
<dbReference type="AlphaFoldDB" id="A0A4R5CTX0"/>
<dbReference type="EMBL" id="SMKZ01000033">
    <property type="protein sequence ID" value="TDE03077.1"/>
    <property type="molecule type" value="Genomic_DNA"/>
</dbReference>
<keyword evidence="3" id="KW-1185">Reference proteome</keyword>
<dbReference type="InterPro" id="IPR012312">
    <property type="entry name" value="Hemerythrin-like"/>
</dbReference>